<dbReference type="AlphaFoldDB" id="A0A1I2DGT8"/>
<evidence type="ECO:0000313" key="6">
    <source>
        <dbReference type="EMBL" id="SFE79734.1"/>
    </source>
</evidence>
<evidence type="ECO:0000313" key="7">
    <source>
        <dbReference type="Proteomes" id="UP000181976"/>
    </source>
</evidence>
<dbReference type="InterPro" id="IPR019903">
    <property type="entry name" value="RIC_family"/>
</dbReference>
<dbReference type="EMBL" id="FONA01000019">
    <property type="protein sequence ID" value="SFE79734.1"/>
    <property type="molecule type" value="Genomic_DNA"/>
</dbReference>
<evidence type="ECO:0000256" key="2">
    <source>
        <dbReference type="ARBA" id="ARBA00022490"/>
    </source>
</evidence>
<keyword evidence="3" id="KW-0479">Metal-binding</keyword>
<dbReference type="eggNOG" id="COG2846">
    <property type="taxonomic scope" value="Bacteria"/>
</dbReference>
<dbReference type="PANTHER" id="PTHR36438:SF1">
    <property type="entry name" value="IRON-SULFUR CLUSTER REPAIR PROTEIN YTFE"/>
    <property type="match status" value="1"/>
</dbReference>
<sequence>MHIHPHMKMSDLVKADFELLAVLQRLKIPFGFKDKSIQTVCREEGIDLNFFLNLAKWFHERDFFPGETLMNHPVKWLVKYLRSTHSCYIDYQIPRIESEIIQIENTDQASSKNMQLMLKFFREYISEFTAHIQLEEEKIFPYILELEENLEKEKPDPEFLGKARGYTIRDFLDEHSDIEEKLTDLRNILLKYLDPPSNNCMFTNILIEIFRLGKDLNDHTILEENVLIPQVIKLEEQFHQKFPEG</sequence>
<organism evidence="6 7">
    <name type="scientific">Thermophagus xiamenensis</name>
    <dbReference type="NCBI Taxonomy" id="385682"/>
    <lineage>
        <taxon>Bacteria</taxon>
        <taxon>Pseudomonadati</taxon>
        <taxon>Bacteroidota</taxon>
        <taxon>Bacteroidia</taxon>
        <taxon>Marinilabiliales</taxon>
        <taxon>Marinilabiliaceae</taxon>
        <taxon>Thermophagus</taxon>
    </lineage>
</organism>
<dbReference type="InterPro" id="IPR012312">
    <property type="entry name" value="Hemerythrin-like"/>
</dbReference>
<reference evidence="6 7" key="1">
    <citation type="submission" date="2016-10" db="EMBL/GenBank/DDBJ databases">
        <authorList>
            <person name="de Groot N.N."/>
        </authorList>
    </citation>
    <scope>NUCLEOTIDE SEQUENCE [LARGE SCALE GENOMIC DNA]</scope>
    <source>
        <strain evidence="6 7">DSM 19012</strain>
    </source>
</reference>
<dbReference type="OrthoDB" id="937463at2"/>
<evidence type="ECO:0000256" key="4">
    <source>
        <dbReference type="ARBA" id="ARBA00023004"/>
    </source>
</evidence>
<name>A0A1I2DGT8_9BACT</name>
<keyword evidence="2" id="KW-0963">Cytoplasm</keyword>
<dbReference type="STRING" id="385682.SAMN05444380_1193"/>
<dbReference type="RefSeq" id="WP_010527493.1">
    <property type="nucleotide sequence ID" value="NZ_AFSL01000053.1"/>
</dbReference>
<dbReference type="PANTHER" id="PTHR36438">
    <property type="entry name" value="IRON-SULFUR CLUSTER REPAIR PROTEIN YTFE"/>
    <property type="match status" value="1"/>
</dbReference>
<accession>A0A1I2DGT8</accession>
<evidence type="ECO:0000256" key="3">
    <source>
        <dbReference type="ARBA" id="ARBA00022723"/>
    </source>
</evidence>
<evidence type="ECO:0000256" key="1">
    <source>
        <dbReference type="ARBA" id="ARBA00004496"/>
    </source>
</evidence>
<feature type="domain" description="Hemerythrin-like" evidence="5">
    <location>
        <begin position="109"/>
        <end position="230"/>
    </location>
</feature>
<keyword evidence="7" id="KW-1185">Reference proteome</keyword>
<gene>
    <name evidence="6" type="ORF">SAMN05444380_1193</name>
</gene>
<dbReference type="GO" id="GO:0046872">
    <property type="term" value="F:metal ion binding"/>
    <property type="evidence" value="ECO:0007669"/>
    <property type="project" value="UniProtKB-KW"/>
</dbReference>
<dbReference type="Gene3D" id="1.20.120.520">
    <property type="entry name" value="nmb1532 protein domain like"/>
    <property type="match status" value="1"/>
</dbReference>
<proteinExistence type="predicted"/>
<dbReference type="InParanoid" id="A0A1I2DGT8"/>
<dbReference type="GO" id="GO:0005737">
    <property type="term" value="C:cytoplasm"/>
    <property type="evidence" value="ECO:0007669"/>
    <property type="project" value="UniProtKB-SubCell"/>
</dbReference>
<dbReference type="Proteomes" id="UP000181976">
    <property type="component" value="Unassembled WGS sequence"/>
</dbReference>
<comment type="subcellular location">
    <subcellularLocation>
        <location evidence="1">Cytoplasm</location>
    </subcellularLocation>
</comment>
<keyword evidence="4" id="KW-0408">Iron</keyword>
<protein>
    <submittedName>
        <fullName evidence="6">Regulator of cell morphogenesis and NO signaling</fullName>
    </submittedName>
</protein>
<dbReference type="Pfam" id="PF01814">
    <property type="entry name" value="Hemerythrin"/>
    <property type="match status" value="1"/>
</dbReference>
<evidence type="ECO:0000259" key="5">
    <source>
        <dbReference type="Pfam" id="PF01814"/>
    </source>
</evidence>